<keyword evidence="1 4" id="KW-0808">Transferase</keyword>
<protein>
    <submittedName>
        <fullName evidence="4">GNAT family N-acetyltransferase</fullName>
    </submittedName>
</protein>
<organism evidence="4 5">
    <name type="scientific">Phytoactinopolyspora halotolerans</name>
    <dbReference type="NCBI Taxonomy" id="1981512"/>
    <lineage>
        <taxon>Bacteria</taxon>
        <taxon>Bacillati</taxon>
        <taxon>Actinomycetota</taxon>
        <taxon>Actinomycetes</taxon>
        <taxon>Jiangellales</taxon>
        <taxon>Jiangellaceae</taxon>
        <taxon>Phytoactinopolyspora</taxon>
    </lineage>
</organism>
<reference evidence="4 5" key="1">
    <citation type="submission" date="2020-02" db="EMBL/GenBank/DDBJ databases">
        <authorList>
            <person name="Li X.-J."/>
            <person name="Han X.-M."/>
        </authorList>
    </citation>
    <scope>NUCLEOTIDE SEQUENCE [LARGE SCALE GENOMIC DNA]</scope>
    <source>
        <strain evidence="4 5">CCTCC AB 2017055</strain>
    </source>
</reference>
<dbReference type="EMBL" id="JAAGOA010000035">
    <property type="protein sequence ID" value="NEE04491.1"/>
    <property type="molecule type" value="Genomic_DNA"/>
</dbReference>
<dbReference type="PANTHER" id="PTHR43877">
    <property type="entry name" value="AMINOALKYLPHOSPHONATE N-ACETYLTRANSFERASE-RELATED-RELATED"/>
    <property type="match status" value="1"/>
</dbReference>
<dbReference type="AlphaFoldDB" id="A0A6L9SJL6"/>
<dbReference type="InterPro" id="IPR050832">
    <property type="entry name" value="Bact_Acetyltransf"/>
</dbReference>
<evidence type="ECO:0000256" key="1">
    <source>
        <dbReference type="ARBA" id="ARBA00022679"/>
    </source>
</evidence>
<dbReference type="GO" id="GO:0016747">
    <property type="term" value="F:acyltransferase activity, transferring groups other than amino-acyl groups"/>
    <property type="evidence" value="ECO:0007669"/>
    <property type="project" value="InterPro"/>
</dbReference>
<proteinExistence type="predicted"/>
<dbReference type="Gene3D" id="3.40.630.30">
    <property type="match status" value="1"/>
</dbReference>
<dbReference type="RefSeq" id="WP_163745040.1">
    <property type="nucleotide sequence ID" value="NZ_JAAGOA010000035.1"/>
</dbReference>
<dbReference type="SUPFAM" id="SSF55729">
    <property type="entry name" value="Acyl-CoA N-acyltransferases (Nat)"/>
    <property type="match status" value="1"/>
</dbReference>
<evidence type="ECO:0000259" key="3">
    <source>
        <dbReference type="PROSITE" id="PS51186"/>
    </source>
</evidence>
<dbReference type="InterPro" id="IPR016181">
    <property type="entry name" value="Acyl_CoA_acyltransferase"/>
</dbReference>
<keyword evidence="5" id="KW-1185">Reference proteome</keyword>
<comment type="caution">
    <text evidence="4">The sequence shown here is derived from an EMBL/GenBank/DDBJ whole genome shotgun (WGS) entry which is preliminary data.</text>
</comment>
<name>A0A6L9SJL6_9ACTN</name>
<feature type="domain" description="N-acetyltransferase" evidence="3">
    <location>
        <begin position="1"/>
        <end position="143"/>
    </location>
</feature>
<dbReference type="Pfam" id="PF00583">
    <property type="entry name" value="Acetyltransf_1"/>
    <property type="match status" value="1"/>
</dbReference>
<evidence type="ECO:0000313" key="5">
    <source>
        <dbReference type="Proteomes" id="UP000475214"/>
    </source>
</evidence>
<dbReference type="PROSITE" id="PS51186">
    <property type="entry name" value="GNAT"/>
    <property type="match status" value="1"/>
</dbReference>
<dbReference type="CDD" id="cd04301">
    <property type="entry name" value="NAT_SF"/>
    <property type="match status" value="1"/>
</dbReference>
<sequence length="143" mass="15844">MRELARLKTERAQLDREPPRDVQVAFAKHLDDWIAAQGDALLCRVADIGGTLVGMAWMVVYERVPDLHDRHRLTGDIQSVFVTAKHRGLGIGAALIQALCQQADARGVRRVTVSANDLALPLYRSAGFSPSPHLLERHHPGRL</sequence>
<gene>
    <name evidence="4" type="ORF">G1H10_30415</name>
</gene>
<keyword evidence="2" id="KW-0012">Acyltransferase</keyword>
<evidence type="ECO:0000256" key="2">
    <source>
        <dbReference type="ARBA" id="ARBA00023315"/>
    </source>
</evidence>
<dbReference type="InterPro" id="IPR000182">
    <property type="entry name" value="GNAT_dom"/>
</dbReference>
<accession>A0A6L9SJL6</accession>
<dbReference type="Proteomes" id="UP000475214">
    <property type="component" value="Unassembled WGS sequence"/>
</dbReference>
<evidence type="ECO:0000313" key="4">
    <source>
        <dbReference type="EMBL" id="NEE04491.1"/>
    </source>
</evidence>